<feature type="signal peptide" evidence="1">
    <location>
        <begin position="1"/>
        <end position="19"/>
    </location>
</feature>
<organism evidence="2 4">
    <name type="scientific">Durusdinium trenchii</name>
    <dbReference type="NCBI Taxonomy" id="1381693"/>
    <lineage>
        <taxon>Eukaryota</taxon>
        <taxon>Sar</taxon>
        <taxon>Alveolata</taxon>
        <taxon>Dinophyceae</taxon>
        <taxon>Suessiales</taxon>
        <taxon>Symbiodiniaceae</taxon>
        <taxon>Durusdinium</taxon>
    </lineage>
</organism>
<dbReference type="PANTHER" id="PTHR21228:SF40">
    <property type="entry name" value="LD45607P"/>
    <property type="match status" value="1"/>
</dbReference>
<dbReference type="InterPro" id="IPR050870">
    <property type="entry name" value="FAST_kinase"/>
</dbReference>
<evidence type="ECO:0000313" key="2">
    <source>
        <dbReference type="EMBL" id="CAK9090007.1"/>
    </source>
</evidence>
<dbReference type="PANTHER" id="PTHR21228">
    <property type="entry name" value="FAST LEU-RICH DOMAIN-CONTAINING"/>
    <property type="match status" value="1"/>
</dbReference>
<proteinExistence type="predicted"/>
<comment type="caution">
    <text evidence="2">The sequence shown here is derived from an EMBL/GenBank/DDBJ whole genome shotgun (WGS) entry which is preliminary data.</text>
</comment>
<dbReference type="EMBL" id="CAXAMM010039929">
    <property type="protein sequence ID" value="CAK9090088.1"/>
    <property type="molecule type" value="Genomic_DNA"/>
</dbReference>
<keyword evidence="1" id="KW-0732">Signal</keyword>
<dbReference type="EMBL" id="CAXAMM010039918">
    <property type="protein sequence ID" value="CAK9090007.1"/>
    <property type="molecule type" value="Genomic_DNA"/>
</dbReference>
<keyword evidence="4" id="KW-1185">Reference proteome</keyword>
<gene>
    <name evidence="2" type="ORF">SCF082_LOCUS42463</name>
    <name evidence="3" type="ORF">SCF082_LOCUS42500</name>
</gene>
<name>A0ABP0QSW6_9DINO</name>
<feature type="chain" id="PRO_5045029502" evidence="1">
    <location>
        <begin position="20"/>
        <end position="778"/>
    </location>
</feature>
<evidence type="ECO:0000256" key="1">
    <source>
        <dbReference type="SAM" id="SignalP"/>
    </source>
</evidence>
<accession>A0ABP0QSW6</accession>
<evidence type="ECO:0000313" key="4">
    <source>
        <dbReference type="Proteomes" id="UP001642464"/>
    </source>
</evidence>
<evidence type="ECO:0000313" key="3">
    <source>
        <dbReference type="EMBL" id="CAK9090088.1"/>
    </source>
</evidence>
<dbReference type="Proteomes" id="UP001642464">
    <property type="component" value="Unassembled WGS sequence"/>
</dbReference>
<sequence>MSGRSRRLAGCLLPWLACAGVPLSFLHWPGPVQRNGRELRTVMGVREKLGSLSRKTIAPNTADVDAQAKALTSKIKGAGSVDVLIRLVDEEVNSPVFNCIHAGAVYHSLAQFKQKMGSLPVACAGSPALLKLNGRLKGFIKEIKIGPRQFANVLWAAAYLLDAIPGMTQLFPAIVAAFPVLARRMNAFDVSNCMWASAQLKDELPDDVVKIISPLAAKIPYVADDLTPQELSNCLWATAQLKDVALDDVVKSMPALEVAPDDVVEIAPALAGRIPGKADGMKPQELANCLWAAAKLEDMAPQAIFELVPAAASTFTELLPKLRGSDLRLAVPTVVWACGRSDLPFQPLLKAAWVLQGETAKKVQARRAELRTTMKVRERLGSLSRPKSKNQKPDDLKDEVRQLNSRLKQAGSEAELIGILEEKVDAPFFDPIHASTAFHKLATFKQTEGSLPICAVNPAFLRLNVSDMIPQHLSNCLWAAVQLKDVARDDAVKIVPALASRIPGKAAGMNPQEFSNCLWAAARLKDVAPDDVRKIVSALAGQIGVDDVVNGQDLSNNLWASAQLQNLAPDDVLKLVQASVAHIASIADSMNPQHLSSSLFAAGQLKDLAQDDAARILTSVAVQLPGKAGVMSPQEIANSLQGLVLLQDVPKQEYSKEVSASRDAFVQLAAHCISDMTPTLRGKDLALTVPACSRFGLPSQPLLRAVARRFGSSAELSSSQLPDWDLCALTWSYQMLDATGQFIDFQKALRVEIERRGLSESDVERSKDGHYEGFAGDK</sequence>
<protein>
    <submittedName>
        <fullName evidence="2">Uncharacterized protein</fullName>
    </submittedName>
</protein>
<reference evidence="2 4" key="1">
    <citation type="submission" date="2024-02" db="EMBL/GenBank/DDBJ databases">
        <authorList>
            <person name="Chen Y."/>
            <person name="Shah S."/>
            <person name="Dougan E. K."/>
            <person name="Thang M."/>
            <person name="Chan C."/>
        </authorList>
    </citation>
    <scope>NUCLEOTIDE SEQUENCE [LARGE SCALE GENOMIC DNA]</scope>
</reference>